<sequence length="67" mass="8005">MQRELEQRKAINLLHYQNEMARIDHNARGAQVQLEDKRRKEESEVRERAKKRIGSKGKVPFGRCFCH</sequence>
<comment type="caution">
    <text evidence="1">The sequence shown here is derived from an EMBL/GenBank/DDBJ whole genome shotgun (WGS) entry which is preliminary data.</text>
</comment>
<dbReference type="EMBL" id="CM046399">
    <property type="protein sequence ID" value="KAI8528859.1"/>
    <property type="molecule type" value="Genomic_DNA"/>
</dbReference>
<accession>A0ACC0LKF1</accession>
<name>A0ACC0LKF1_RHOML</name>
<keyword evidence="2" id="KW-1185">Reference proteome</keyword>
<dbReference type="Proteomes" id="UP001062846">
    <property type="component" value="Chromosome 12"/>
</dbReference>
<organism evidence="1 2">
    <name type="scientific">Rhododendron molle</name>
    <name type="common">Chinese azalea</name>
    <name type="synonym">Azalea mollis</name>
    <dbReference type="NCBI Taxonomy" id="49168"/>
    <lineage>
        <taxon>Eukaryota</taxon>
        <taxon>Viridiplantae</taxon>
        <taxon>Streptophyta</taxon>
        <taxon>Embryophyta</taxon>
        <taxon>Tracheophyta</taxon>
        <taxon>Spermatophyta</taxon>
        <taxon>Magnoliopsida</taxon>
        <taxon>eudicotyledons</taxon>
        <taxon>Gunneridae</taxon>
        <taxon>Pentapetalae</taxon>
        <taxon>asterids</taxon>
        <taxon>Ericales</taxon>
        <taxon>Ericaceae</taxon>
        <taxon>Ericoideae</taxon>
        <taxon>Rhodoreae</taxon>
        <taxon>Rhododendron</taxon>
    </lineage>
</organism>
<gene>
    <name evidence="1" type="ORF">RHMOL_Rhmol12G0180100</name>
</gene>
<evidence type="ECO:0000313" key="1">
    <source>
        <dbReference type="EMBL" id="KAI8528859.1"/>
    </source>
</evidence>
<evidence type="ECO:0000313" key="2">
    <source>
        <dbReference type="Proteomes" id="UP001062846"/>
    </source>
</evidence>
<reference evidence="1" key="1">
    <citation type="submission" date="2022-02" db="EMBL/GenBank/DDBJ databases">
        <title>Plant Genome Project.</title>
        <authorList>
            <person name="Zhang R.-G."/>
        </authorList>
    </citation>
    <scope>NUCLEOTIDE SEQUENCE</scope>
    <source>
        <strain evidence="1">AT1</strain>
    </source>
</reference>
<proteinExistence type="predicted"/>
<protein>
    <submittedName>
        <fullName evidence="1">Uncharacterized protein</fullName>
    </submittedName>
</protein>